<evidence type="ECO:0000313" key="3">
    <source>
        <dbReference type="Proteomes" id="UP000585474"/>
    </source>
</evidence>
<proteinExistence type="predicted"/>
<organism evidence="2 3">
    <name type="scientific">Actinidia rufa</name>
    <dbReference type="NCBI Taxonomy" id="165716"/>
    <lineage>
        <taxon>Eukaryota</taxon>
        <taxon>Viridiplantae</taxon>
        <taxon>Streptophyta</taxon>
        <taxon>Embryophyta</taxon>
        <taxon>Tracheophyta</taxon>
        <taxon>Spermatophyta</taxon>
        <taxon>Magnoliopsida</taxon>
        <taxon>eudicotyledons</taxon>
        <taxon>Gunneridae</taxon>
        <taxon>Pentapetalae</taxon>
        <taxon>asterids</taxon>
        <taxon>Ericales</taxon>
        <taxon>Actinidiaceae</taxon>
        <taxon>Actinidia</taxon>
    </lineage>
</organism>
<feature type="region of interest" description="Disordered" evidence="1">
    <location>
        <begin position="1"/>
        <end position="22"/>
    </location>
</feature>
<accession>A0A7J0E5Y4</accession>
<comment type="caution">
    <text evidence="2">The sequence shown here is derived from an EMBL/GenBank/DDBJ whole genome shotgun (WGS) entry which is preliminary data.</text>
</comment>
<dbReference type="AlphaFoldDB" id="A0A7J0E5Y4"/>
<dbReference type="EMBL" id="BJWL01000001">
    <property type="protein sequence ID" value="GFY81576.1"/>
    <property type="molecule type" value="Genomic_DNA"/>
</dbReference>
<protein>
    <submittedName>
        <fullName evidence="2">Uncharacterized protein</fullName>
    </submittedName>
</protein>
<evidence type="ECO:0000256" key="1">
    <source>
        <dbReference type="SAM" id="MobiDB-lite"/>
    </source>
</evidence>
<evidence type="ECO:0000313" key="2">
    <source>
        <dbReference type="EMBL" id="GFY81576.1"/>
    </source>
</evidence>
<name>A0A7J0E5Y4_9ERIC</name>
<gene>
    <name evidence="2" type="ORF">Acr_01g0013850</name>
</gene>
<keyword evidence="3" id="KW-1185">Reference proteome</keyword>
<dbReference type="Proteomes" id="UP000585474">
    <property type="component" value="Unassembled WGS sequence"/>
</dbReference>
<reference evidence="2 3" key="1">
    <citation type="submission" date="2019-07" db="EMBL/GenBank/DDBJ databases">
        <title>De Novo Assembly of kiwifruit Actinidia rufa.</title>
        <authorList>
            <person name="Sugita-Konishi S."/>
            <person name="Sato K."/>
            <person name="Mori E."/>
            <person name="Abe Y."/>
            <person name="Kisaki G."/>
            <person name="Hamano K."/>
            <person name="Suezawa K."/>
            <person name="Otani M."/>
            <person name="Fukuda T."/>
            <person name="Manabe T."/>
            <person name="Gomi K."/>
            <person name="Tabuchi M."/>
            <person name="Akimitsu K."/>
            <person name="Kataoka I."/>
        </authorList>
    </citation>
    <scope>NUCLEOTIDE SEQUENCE [LARGE SCALE GENOMIC DNA]</scope>
    <source>
        <strain evidence="3">cv. Fuchu</strain>
    </source>
</reference>
<sequence length="135" mass="14915">MEGTSIAASDGGGESLGQPQRERGMVIKLEEGEARDINCLKCIFIQWWRLQELLGGEGSLGEELLTSWRSSWLLRGEPVLEGELLDPWRRSSVGSPWLLGGSYYVEDSSIIMESKSSKLVIVGGSLRRVAICEML</sequence>